<proteinExistence type="predicted"/>
<dbReference type="KEGG" id="hhu:AR456_06610"/>
<dbReference type="GO" id="GO:0016491">
    <property type="term" value="F:oxidoreductase activity"/>
    <property type="evidence" value="ECO:0007669"/>
    <property type="project" value="TreeGrafter"/>
</dbReference>
<dbReference type="eggNOG" id="COG1359">
    <property type="taxonomic scope" value="Bacteria"/>
</dbReference>
<evidence type="ECO:0000313" key="2">
    <source>
        <dbReference type="EMBL" id="ERL50529.1"/>
    </source>
</evidence>
<evidence type="ECO:0000259" key="1">
    <source>
        <dbReference type="PROSITE" id="PS51725"/>
    </source>
</evidence>
<reference evidence="2 3" key="1">
    <citation type="submission" date="2013-08" db="EMBL/GenBank/DDBJ databases">
        <title>draft genome of Halomonas huanghegensis, strain BJGMM-B45T.</title>
        <authorList>
            <person name="Miao C."/>
            <person name="Wan Y."/>
            <person name="Jin W."/>
        </authorList>
    </citation>
    <scope>NUCLEOTIDE SEQUENCE [LARGE SCALE GENOMIC DNA]</scope>
    <source>
        <strain evidence="2 3">BJGMM-B45</strain>
    </source>
</reference>
<dbReference type="Pfam" id="PF03992">
    <property type="entry name" value="ABM"/>
    <property type="match status" value="1"/>
</dbReference>
<dbReference type="Proteomes" id="UP000019113">
    <property type="component" value="Unassembled WGS sequence"/>
</dbReference>
<comment type="caution">
    <text evidence="2">The sequence shown here is derived from an EMBL/GenBank/DDBJ whole genome shotgun (WGS) entry which is preliminary data.</text>
</comment>
<accession>W1N4V0</accession>
<evidence type="ECO:0000313" key="3">
    <source>
        <dbReference type="Proteomes" id="UP000019113"/>
    </source>
</evidence>
<dbReference type="InterPro" id="IPR050744">
    <property type="entry name" value="AI-2_Isomerase_LsrG"/>
</dbReference>
<dbReference type="RefSeq" id="WP_021820581.1">
    <property type="nucleotide sequence ID" value="NZ_AVBC01000039.1"/>
</dbReference>
<dbReference type="AlphaFoldDB" id="W1N4V0"/>
<dbReference type="PATRIC" id="fig|1178482.3.peg.3633"/>
<protein>
    <recommendedName>
        <fullName evidence="1">ABM domain-containing protein</fullName>
    </recommendedName>
</protein>
<organism evidence="2 3">
    <name type="scientific">Halomonas huangheensis</name>
    <dbReference type="NCBI Taxonomy" id="1178482"/>
    <lineage>
        <taxon>Bacteria</taxon>
        <taxon>Pseudomonadati</taxon>
        <taxon>Pseudomonadota</taxon>
        <taxon>Gammaproteobacteria</taxon>
        <taxon>Oceanospirillales</taxon>
        <taxon>Halomonadaceae</taxon>
        <taxon>Halomonas</taxon>
    </lineage>
</organism>
<dbReference type="Gene3D" id="3.30.70.100">
    <property type="match status" value="1"/>
</dbReference>
<dbReference type="EMBL" id="AVBC01000039">
    <property type="protein sequence ID" value="ERL50529.1"/>
    <property type="molecule type" value="Genomic_DNA"/>
</dbReference>
<name>W1N4V0_9GAMM</name>
<keyword evidence="3" id="KW-1185">Reference proteome</keyword>
<dbReference type="PROSITE" id="PS51725">
    <property type="entry name" value="ABM"/>
    <property type="match status" value="1"/>
</dbReference>
<dbReference type="InterPro" id="IPR011008">
    <property type="entry name" value="Dimeric_a/b-barrel"/>
</dbReference>
<dbReference type="GO" id="GO:0005829">
    <property type="term" value="C:cytosol"/>
    <property type="evidence" value="ECO:0007669"/>
    <property type="project" value="TreeGrafter"/>
</dbReference>
<dbReference type="PANTHER" id="PTHR33336:SF3">
    <property type="entry name" value="ABM DOMAIN-CONTAINING PROTEIN"/>
    <property type="match status" value="1"/>
</dbReference>
<dbReference type="STRING" id="1178482.AR456_06610"/>
<gene>
    <name evidence="2" type="ORF">BJB45_05220</name>
</gene>
<dbReference type="SUPFAM" id="SSF54909">
    <property type="entry name" value="Dimeric alpha+beta barrel"/>
    <property type="match status" value="1"/>
</dbReference>
<dbReference type="OrthoDB" id="9812192at2"/>
<sequence>MLCVVATLKIDPEHTDQVLKALQQVTPTVQDEPGCITYHPCVDSAQGLTADVLPRPNTITVFETWASEGALHRHLETAHMQEFHRQVEGVIVERDVRLLDPQA</sequence>
<dbReference type="PANTHER" id="PTHR33336">
    <property type="entry name" value="QUINOL MONOOXYGENASE YGIN-RELATED"/>
    <property type="match status" value="1"/>
</dbReference>
<dbReference type="InterPro" id="IPR007138">
    <property type="entry name" value="ABM_dom"/>
</dbReference>
<feature type="domain" description="ABM" evidence="1">
    <location>
        <begin position="2"/>
        <end position="103"/>
    </location>
</feature>